<dbReference type="PANTHER" id="PTHR19861:SF0">
    <property type="entry name" value="WD REPEAT-CONTAINING PROTEIN 82"/>
    <property type="match status" value="1"/>
</dbReference>
<keyword evidence="3 6" id="KW-0853">WD repeat</keyword>
<evidence type="ECO:0000256" key="4">
    <source>
        <dbReference type="ARBA" id="ARBA00022737"/>
    </source>
</evidence>
<dbReference type="Proteomes" id="UP000268321">
    <property type="component" value="Unassembled WGS sequence"/>
</dbReference>
<name>A0A4P9ZJ80_9ASCO</name>
<keyword evidence="4" id="KW-0677">Repeat</keyword>
<dbReference type="InterPro" id="IPR036322">
    <property type="entry name" value="WD40_repeat_dom_sf"/>
</dbReference>
<evidence type="ECO:0000256" key="3">
    <source>
        <dbReference type="ARBA" id="ARBA00022574"/>
    </source>
</evidence>
<evidence type="ECO:0000256" key="5">
    <source>
        <dbReference type="ARBA" id="ARBA00023242"/>
    </source>
</evidence>
<dbReference type="InterPro" id="IPR001680">
    <property type="entry name" value="WD40_rpt"/>
</dbReference>
<dbReference type="SUPFAM" id="SSF50978">
    <property type="entry name" value="WD40 repeat-like"/>
    <property type="match status" value="1"/>
</dbReference>
<organism evidence="7 8">
    <name type="scientific">Metschnikowia bicuspidata</name>
    <dbReference type="NCBI Taxonomy" id="27322"/>
    <lineage>
        <taxon>Eukaryota</taxon>
        <taxon>Fungi</taxon>
        <taxon>Dikarya</taxon>
        <taxon>Ascomycota</taxon>
        <taxon>Saccharomycotina</taxon>
        <taxon>Pichiomycetes</taxon>
        <taxon>Metschnikowiaceae</taxon>
        <taxon>Metschnikowia</taxon>
    </lineage>
</organism>
<reference evidence="8" key="1">
    <citation type="journal article" date="2018" name="Nat. Microbiol.">
        <title>Leveraging single-cell genomics to expand the fungal tree of life.</title>
        <authorList>
            <person name="Ahrendt S.R."/>
            <person name="Quandt C.A."/>
            <person name="Ciobanu D."/>
            <person name="Clum A."/>
            <person name="Salamov A."/>
            <person name="Andreopoulos B."/>
            <person name="Cheng J.F."/>
            <person name="Woyke T."/>
            <person name="Pelin A."/>
            <person name="Henrissat B."/>
            <person name="Reynolds N.K."/>
            <person name="Benny G.L."/>
            <person name="Smith M.E."/>
            <person name="James T.Y."/>
            <person name="Grigoriev I.V."/>
        </authorList>
    </citation>
    <scope>NUCLEOTIDE SEQUENCE [LARGE SCALE GENOMIC DNA]</scope>
    <source>
        <strain evidence="8">Baker2002</strain>
    </source>
</reference>
<evidence type="ECO:0000256" key="1">
    <source>
        <dbReference type="ARBA" id="ARBA00004123"/>
    </source>
</evidence>
<accession>A0A4P9ZJ80</accession>
<dbReference type="PROSITE" id="PS50294">
    <property type="entry name" value="WD_REPEATS_REGION"/>
    <property type="match status" value="1"/>
</dbReference>
<comment type="subcellular location">
    <subcellularLocation>
        <location evidence="1">Nucleus</location>
    </subcellularLocation>
</comment>
<evidence type="ECO:0000313" key="8">
    <source>
        <dbReference type="Proteomes" id="UP000268321"/>
    </source>
</evidence>
<dbReference type="InterPro" id="IPR037867">
    <property type="entry name" value="Swd2/WDR82"/>
</dbReference>
<dbReference type="Gene3D" id="2.130.10.10">
    <property type="entry name" value="YVTN repeat-like/Quinoprotein amine dehydrogenase"/>
    <property type="match status" value="2"/>
</dbReference>
<dbReference type="GO" id="GO:0048188">
    <property type="term" value="C:Set1C/COMPASS complex"/>
    <property type="evidence" value="ECO:0007669"/>
    <property type="project" value="TreeGrafter"/>
</dbReference>
<comment type="similarity">
    <text evidence="2">Belongs to the WD repeat SWD2 family.</text>
</comment>
<sequence length="344" mass="37138">MSLAKKATSTVPITEALVATFRPAKRLSHHDGASITSLDFDDTGQYLVSAGVDKSIQVYDCYKGTHHKDVQSQKYGAHLARFTHAFECLYASTPVIGTPDPDHSIRYLSLASKGYLRYFKGHKDQVLQLEVNPVGDTFMTLSADHTVKHWDLRLPSPTGSVGTGATAVVGFDPRGIMFATGTCNGNTGTVLFYDTTAYERAAFLVSRLDTSGETWTKLEFSNNGRYVLIGTSTYKHVVLDAVLGKALASLASNDPAAWSRLDYGTLESVCFTPDGKYVLSGMPNGSVSVYSLVGLKTGADPVVLRPYATLPCTQTAAKIVAFNPKLLTFASADNQVVLWSANLE</sequence>
<dbReference type="EMBL" id="ML004434">
    <property type="protein sequence ID" value="RKP32120.1"/>
    <property type="molecule type" value="Genomic_DNA"/>
</dbReference>
<proteinExistence type="inferred from homology"/>
<protein>
    <submittedName>
        <fullName evidence="7">WD40 repeat-like protein</fullName>
    </submittedName>
</protein>
<evidence type="ECO:0000313" key="7">
    <source>
        <dbReference type="EMBL" id="RKP32120.1"/>
    </source>
</evidence>
<feature type="repeat" description="WD" evidence="6">
    <location>
        <begin position="119"/>
        <end position="153"/>
    </location>
</feature>
<keyword evidence="8" id="KW-1185">Reference proteome</keyword>
<dbReference type="GO" id="GO:0003682">
    <property type="term" value="F:chromatin binding"/>
    <property type="evidence" value="ECO:0007669"/>
    <property type="project" value="TreeGrafter"/>
</dbReference>
<feature type="repeat" description="WD" evidence="6">
    <location>
        <begin position="28"/>
        <end position="60"/>
    </location>
</feature>
<evidence type="ECO:0000256" key="6">
    <source>
        <dbReference type="PROSITE-ProRule" id="PRU00221"/>
    </source>
</evidence>
<dbReference type="OrthoDB" id="27537at2759"/>
<dbReference type="AlphaFoldDB" id="A0A4P9ZJ80"/>
<dbReference type="PANTHER" id="PTHR19861">
    <property type="entry name" value="WD40 REPEAT PROTEIN SWD2"/>
    <property type="match status" value="1"/>
</dbReference>
<keyword evidence="5" id="KW-0539">Nucleus</keyword>
<dbReference type="GO" id="GO:0016070">
    <property type="term" value="P:RNA metabolic process"/>
    <property type="evidence" value="ECO:0007669"/>
    <property type="project" value="UniProtKB-ARBA"/>
</dbReference>
<dbReference type="Pfam" id="PF00400">
    <property type="entry name" value="WD40"/>
    <property type="match status" value="3"/>
</dbReference>
<dbReference type="InterPro" id="IPR015943">
    <property type="entry name" value="WD40/YVTN_repeat-like_dom_sf"/>
</dbReference>
<dbReference type="SMART" id="SM00320">
    <property type="entry name" value="WD40"/>
    <property type="match status" value="4"/>
</dbReference>
<evidence type="ECO:0000256" key="2">
    <source>
        <dbReference type="ARBA" id="ARBA00005616"/>
    </source>
</evidence>
<dbReference type="PROSITE" id="PS50082">
    <property type="entry name" value="WD_REPEATS_2"/>
    <property type="match status" value="2"/>
</dbReference>
<gene>
    <name evidence="7" type="ORF">METBISCDRAFT_29816</name>
</gene>